<organism evidence="2 3">
    <name type="scientific">Mitosporidium daphniae</name>
    <dbReference type="NCBI Taxonomy" id="1485682"/>
    <lineage>
        <taxon>Eukaryota</taxon>
        <taxon>Fungi</taxon>
        <taxon>Fungi incertae sedis</taxon>
        <taxon>Microsporidia</taxon>
        <taxon>Mitosporidium</taxon>
    </lineage>
</organism>
<dbReference type="EMBL" id="JMKJ01000316">
    <property type="protein sequence ID" value="KGG51362.1"/>
    <property type="molecule type" value="Genomic_DNA"/>
</dbReference>
<name>A0A098VQT9_9MICR</name>
<protein>
    <submittedName>
        <fullName evidence="2">Uncharacterized protein</fullName>
    </submittedName>
</protein>
<dbReference type="HOGENOM" id="CLU_1351775_0_0_1"/>
<feature type="non-terminal residue" evidence="2">
    <location>
        <position position="203"/>
    </location>
</feature>
<dbReference type="VEuPathDB" id="MicrosporidiaDB:DI09_387p10"/>
<dbReference type="RefSeq" id="XP_013237798.1">
    <property type="nucleotide sequence ID" value="XM_013382344.1"/>
</dbReference>
<evidence type="ECO:0000313" key="2">
    <source>
        <dbReference type="EMBL" id="KGG51362.1"/>
    </source>
</evidence>
<evidence type="ECO:0000313" key="3">
    <source>
        <dbReference type="Proteomes" id="UP000029725"/>
    </source>
</evidence>
<sequence>MISKNLFCILAFACFCFTAFATSVNSGIYVKHTNSSISNKTSIPFFIHSSTDFSVLVLTTAPIYPNSSVSITWDSFAGFHEPATLVLTNLKDPNFLYNQITVNDNGIATIDLNDFGDLNTTPGYFNISVSNKFGSGSSKTFTVLSKDELKITLKKSRLRYGKQVGISWQPINTMGLANISIIRLSNGTVSSIESNMADSGFLN</sequence>
<feature type="chain" id="PRO_5001941933" evidence="1">
    <location>
        <begin position="22"/>
        <end position="203"/>
    </location>
</feature>
<dbReference type="AlphaFoldDB" id="A0A098VQT9"/>
<comment type="caution">
    <text evidence="2">The sequence shown here is derived from an EMBL/GenBank/DDBJ whole genome shotgun (WGS) entry which is preliminary data.</text>
</comment>
<reference evidence="2 3" key="1">
    <citation type="submission" date="2014-04" db="EMBL/GenBank/DDBJ databases">
        <title>A new species of microsporidia sheds light on the evolution of extreme parasitism.</title>
        <authorList>
            <person name="Haag K.L."/>
            <person name="James T.Y."/>
            <person name="Larsson R."/>
            <person name="Schaer T.M."/>
            <person name="Refardt D."/>
            <person name="Pombert J.-F."/>
            <person name="Ebert D."/>
        </authorList>
    </citation>
    <scope>NUCLEOTIDE SEQUENCE [LARGE SCALE GENOMIC DNA]</scope>
    <source>
        <strain evidence="2 3">UGP3</strain>
        <tissue evidence="2">Spores</tissue>
    </source>
</reference>
<accession>A0A098VQT9</accession>
<dbReference type="GeneID" id="25259752"/>
<gene>
    <name evidence="2" type="ORF">DI09_387p10</name>
</gene>
<dbReference type="Proteomes" id="UP000029725">
    <property type="component" value="Unassembled WGS sequence"/>
</dbReference>
<keyword evidence="3" id="KW-1185">Reference proteome</keyword>
<proteinExistence type="predicted"/>
<feature type="signal peptide" evidence="1">
    <location>
        <begin position="1"/>
        <end position="21"/>
    </location>
</feature>
<evidence type="ECO:0000256" key="1">
    <source>
        <dbReference type="SAM" id="SignalP"/>
    </source>
</evidence>
<keyword evidence="1" id="KW-0732">Signal</keyword>